<dbReference type="Pfam" id="PF17755">
    <property type="entry name" value="UvrA_DNA-bind"/>
    <property type="match status" value="1"/>
</dbReference>
<keyword evidence="6" id="KW-0227">DNA damage</keyword>
<protein>
    <recommendedName>
        <fullName evidence="15">UvrABC system protein A</fullName>
    </recommendedName>
    <alternativeName>
        <fullName evidence="16">Excinuclease ABC subunit A</fullName>
    </alternativeName>
</protein>
<dbReference type="InterPro" id="IPR017871">
    <property type="entry name" value="ABC_transporter-like_CS"/>
</dbReference>
<dbReference type="GO" id="GO:0005524">
    <property type="term" value="F:ATP binding"/>
    <property type="evidence" value="ECO:0007669"/>
    <property type="project" value="UniProtKB-KW"/>
</dbReference>
<accession>A0A9D1HCS4</accession>
<evidence type="ECO:0000256" key="2">
    <source>
        <dbReference type="ARBA" id="ARBA00022490"/>
    </source>
</evidence>
<dbReference type="Gene3D" id="3.40.50.300">
    <property type="entry name" value="P-loop containing nucleotide triphosphate hydrolases"/>
    <property type="match status" value="2"/>
</dbReference>
<evidence type="ECO:0000256" key="13">
    <source>
        <dbReference type="ARBA" id="ARBA00023204"/>
    </source>
</evidence>
<dbReference type="GO" id="GO:0006289">
    <property type="term" value="P:nucleotide-excision repair"/>
    <property type="evidence" value="ECO:0007669"/>
    <property type="project" value="InterPro"/>
</dbReference>
<reference evidence="18" key="2">
    <citation type="journal article" date="2021" name="PeerJ">
        <title>Extensive microbial diversity within the chicken gut microbiome revealed by metagenomics and culture.</title>
        <authorList>
            <person name="Gilroy R."/>
            <person name="Ravi A."/>
            <person name="Getino M."/>
            <person name="Pursley I."/>
            <person name="Horton D.L."/>
            <person name="Alikhan N.F."/>
            <person name="Baker D."/>
            <person name="Gharbi K."/>
            <person name="Hall N."/>
            <person name="Watson M."/>
            <person name="Adriaenssens E.M."/>
            <person name="Foster-Nyarko E."/>
            <person name="Jarju S."/>
            <person name="Secka A."/>
            <person name="Antonio M."/>
            <person name="Oren A."/>
            <person name="Chaudhuri R.R."/>
            <person name="La Ragione R."/>
            <person name="Hildebrand F."/>
            <person name="Pallen M.J."/>
        </authorList>
    </citation>
    <scope>NUCLEOTIDE SEQUENCE</scope>
    <source>
        <strain evidence="18">1383</strain>
    </source>
</reference>
<gene>
    <name evidence="18" type="primary">uvrA</name>
    <name evidence="18" type="ORF">IAC44_06980</name>
</gene>
<dbReference type="PROSITE" id="PS00211">
    <property type="entry name" value="ABC_TRANSPORTER_1"/>
    <property type="match status" value="1"/>
</dbReference>
<comment type="caution">
    <text evidence="18">The sequence shown here is derived from an EMBL/GenBank/DDBJ whole genome shotgun (WGS) entry which is preliminary data.</text>
</comment>
<keyword evidence="3" id="KW-0479">Metal-binding</keyword>
<evidence type="ECO:0000256" key="7">
    <source>
        <dbReference type="ARBA" id="ARBA00022769"/>
    </source>
</evidence>
<dbReference type="GO" id="GO:0009380">
    <property type="term" value="C:excinuclease repair complex"/>
    <property type="evidence" value="ECO:0007669"/>
    <property type="project" value="InterPro"/>
</dbReference>
<comment type="similarity">
    <text evidence="14">Belongs to the ABC transporter superfamily. UvrA family.</text>
</comment>
<keyword evidence="7" id="KW-0228">DNA excision</keyword>
<keyword evidence="4" id="KW-0677">Repeat</keyword>
<feature type="domain" description="ABC transporter" evidence="17">
    <location>
        <begin position="352"/>
        <end position="583"/>
    </location>
</feature>
<evidence type="ECO:0000256" key="6">
    <source>
        <dbReference type="ARBA" id="ARBA00022763"/>
    </source>
</evidence>
<organism evidence="18 19">
    <name type="scientific">Candidatus Merdimorpha stercoravium</name>
    <dbReference type="NCBI Taxonomy" id="2840863"/>
    <lineage>
        <taxon>Bacteria</taxon>
        <taxon>Pseudomonadati</taxon>
        <taxon>Bacteroidota</taxon>
        <taxon>Flavobacteriia</taxon>
        <taxon>Flavobacteriales</taxon>
        <taxon>Candidatus Merdimorpha</taxon>
    </lineage>
</organism>
<dbReference type="PANTHER" id="PTHR43152:SF3">
    <property type="entry name" value="UVRABC SYSTEM PROTEIN A"/>
    <property type="match status" value="1"/>
</dbReference>
<evidence type="ECO:0000256" key="5">
    <source>
        <dbReference type="ARBA" id="ARBA00022741"/>
    </source>
</evidence>
<dbReference type="GO" id="GO:0008270">
    <property type="term" value="F:zinc ion binding"/>
    <property type="evidence" value="ECO:0007669"/>
    <property type="project" value="UniProtKB-KW"/>
</dbReference>
<keyword evidence="8" id="KW-0863">Zinc-finger</keyword>
<dbReference type="GO" id="GO:0004518">
    <property type="term" value="F:nuclease activity"/>
    <property type="evidence" value="ECO:0007669"/>
    <property type="project" value="UniProtKB-KW"/>
</dbReference>
<proteinExistence type="inferred from homology"/>
<evidence type="ECO:0000256" key="1">
    <source>
        <dbReference type="ARBA" id="ARBA00004496"/>
    </source>
</evidence>
<dbReference type="GO" id="GO:0003677">
    <property type="term" value="F:DNA binding"/>
    <property type="evidence" value="ECO:0007669"/>
    <property type="project" value="UniProtKB-KW"/>
</dbReference>
<dbReference type="Proteomes" id="UP000824161">
    <property type="component" value="Unassembled WGS sequence"/>
</dbReference>
<keyword evidence="11" id="KW-0267">Excision nuclease</keyword>
<evidence type="ECO:0000256" key="10">
    <source>
        <dbReference type="ARBA" id="ARBA00022840"/>
    </source>
</evidence>
<dbReference type="InterPro" id="IPR041102">
    <property type="entry name" value="UvrA_inter"/>
</dbReference>
<keyword evidence="2" id="KW-0963">Cytoplasm</keyword>
<keyword evidence="12" id="KW-0238">DNA-binding</keyword>
<evidence type="ECO:0000313" key="19">
    <source>
        <dbReference type="Proteomes" id="UP000824161"/>
    </source>
</evidence>
<dbReference type="PANTHER" id="PTHR43152">
    <property type="entry name" value="UVRABC SYSTEM PROTEIN A"/>
    <property type="match status" value="1"/>
</dbReference>
<dbReference type="InterPro" id="IPR027417">
    <property type="entry name" value="P-loop_NTPase"/>
</dbReference>
<dbReference type="Gene3D" id="3.30.1490.20">
    <property type="entry name" value="ATP-grasp fold, A domain"/>
    <property type="match status" value="1"/>
</dbReference>
<evidence type="ECO:0000256" key="15">
    <source>
        <dbReference type="ARBA" id="ARBA00039316"/>
    </source>
</evidence>
<evidence type="ECO:0000256" key="16">
    <source>
        <dbReference type="ARBA" id="ARBA00042156"/>
    </source>
</evidence>
<evidence type="ECO:0000256" key="9">
    <source>
        <dbReference type="ARBA" id="ARBA00022833"/>
    </source>
</evidence>
<evidence type="ECO:0000256" key="11">
    <source>
        <dbReference type="ARBA" id="ARBA00022881"/>
    </source>
</evidence>
<dbReference type="AlphaFoldDB" id="A0A9D1HCS4"/>
<dbReference type="NCBIfam" id="TIGR00630">
    <property type="entry name" value="uvra"/>
    <property type="match status" value="1"/>
</dbReference>
<dbReference type="Gene3D" id="1.20.1580.10">
    <property type="entry name" value="ABC transporter ATPase like domain"/>
    <property type="match status" value="2"/>
</dbReference>
<evidence type="ECO:0000259" key="17">
    <source>
        <dbReference type="PROSITE" id="PS50893"/>
    </source>
</evidence>
<comment type="subcellular location">
    <subcellularLocation>
        <location evidence="1">Cytoplasm</location>
    </subcellularLocation>
</comment>
<evidence type="ECO:0000256" key="4">
    <source>
        <dbReference type="ARBA" id="ARBA00022737"/>
    </source>
</evidence>
<reference evidence="18" key="1">
    <citation type="submission" date="2020-10" db="EMBL/GenBank/DDBJ databases">
        <authorList>
            <person name="Gilroy R."/>
        </authorList>
    </citation>
    <scope>NUCLEOTIDE SEQUENCE</scope>
    <source>
        <strain evidence="18">1383</strain>
    </source>
</reference>
<keyword evidence="10" id="KW-0067">ATP-binding</keyword>
<keyword evidence="13" id="KW-0234">DNA repair</keyword>
<dbReference type="Pfam" id="PF17760">
    <property type="entry name" value="UvrA_inter"/>
    <property type="match status" value="1"/>
</dbReference>
<dbReference type="InterPro" id="IPR004602">
    <property type="entry name" value="UvrA"/>
</dbReference>
<dbReference type="InterPro" id="IPR003439">
    <property type="entry name" value="ABC_transporter-like_ATP-bd"/>
</dbReference>
<name>A0A9D1HCS4_9FLAO</name>
<dbReference type="PROSITE" id="PS50893">
    <property type="entry name" value="ABC_TRANSPORTER_2"/>
    <property type="match status" value="2"/>
</dbReference>
<evidence type="ECO:0000256" key="3">
    <source>
        <dbReference type="ARBA" id="ARBA00022723"/>
    </source>
</evidence>
<keyword evidence="9" id="KW-0862">Zinc</keyword>
<evidence type="ECO:0000256" key="8">
    <source>
        <dbReference type="ARBA" id="ARBA00022771"/>
    </source>
</evidence>
<dbReference type="GO" id="GO:0005737">
    <property type="term" value="C:cytoplasm"/>
    <property type="evidence" value="ECO:0007669"/>
    <property type="project" value="UniProtKB-SubCell"/>
</dbReference>
<dbReference type="GO" id="GO:0016887">
    <property type="term" value="F:ATP hydrolysis activity"/>
    <property type="evidence" value="ECO:0007669"/>
    <property type="project" value="InterPro"/>
</dbReference>
<dbReference type="EMBL" id="DVLY01000176">
    <property type="protein sequence ID" value="HIT98562.1"/>
    <property type="molecule type" value="Genomic_DNA"/>
</dbReference>
<dbReference type="SUPFAM" id="SSF52540">
    <property type="entry name" value="P-loop containing nucleoside triphosphate hydrolases"/>
    <property type="match status" value="2"/>
</dbReference>
<feature type="domain" description="ABC transporter" evidence="17">
    <location>
        <begin position="581"/>
        <end position="927"/>
    </location>
</feature>
<sequence length="933" mass="103224">MAPDLDKLDPREYILIKGADVHNLKHIDLSLPHRKFIVLTGLSGSGKSSLAYDTLYAEGQRRYVESLSAYARQFLGRIDKPKVEYIKGIAPAIAIRQKVNTANPRSTVGTASEVYDYLKLLYARIGQTYSPVSGQLVQREQVSDVIDYIRSLPAGTPIEIEAEYRIPSGRTFSQAVAALNAQGYSRIKLEGKVVKLADLVAFSVEKDLDRFLLVVDRAEATTDEGALARLADSVSTAFYEGHGTMQVAEVRTGTVRTFSDAFRADGIDFIEPTEHLFSFNNPLGACPECEGYGKVMGIDPALVVPDTSLSVYQQAVAPWRGEKMGQWRQAVVDTAERSGFPIHTPYCELTPQQKDQLWHGTKYFKGIDDFFAMLQRDNYKMHYRIMLARYRGKTVCPVCHGKRLRPEAGYVRVGGRSLPELVDWPLDRLGEFFNALTLSEYQQKVASRILTEIRRRIGFLREVGLGYLTLNRASSTLSGGESQRIHLATSLGSSLVGSMYILDEPSIGLHQRDTDRLISVLKKLRDIGNTVIVVEHDREVMQACDLLVDVGPEAGIHGGEVVFCGPPSELAQSDSLTARYLRYQEKIEVPASRRPVRRYIEVKGARENNLKGIDVRFPLEMLTVVTGVSGSGKSTLVNGILYPALARHYHESSLRVGDCTGVSGDLDALAAVEMVDQNPIGKSSRSNPVTYVKAYDEIRDLFAAQPLAKLRGFSAQHFSFNVDKGRCPVCKGDGEVVVQMQFMADVHLPCEACGGKRFKREVLEVKYRDKNISDILDMTVDEAIDFFTRHGNRRIVEKLQPLSDVGLGYVQLGQPSSTLSGGEAQRIKLASFLGKGKTGVRTLFIFDEPTTGLHFHDIKKLLAAFDSLIARGHSIVVVEHNPDVIKCADYVIDLGPEGGEGGGNLVFAGTPEDLIRCRESYTAPYIAAELARR</sequence>
<evidence type="ECO:0000256" key="14">
    <source>
        <dbReference type="ARBA" id="ARBA00038000"/>
    </source>
</evidence>
<evidence type="ECO:0000256" key="12">
    <source>
        <dbReference type="ARBA" id="ARBA00023125"/>
    </source>
</evidence>
<evidence type="ECO:0000313" key="18">
    <source>
        <dbReference type="EMBL" id="HIT98562.1"/>
    </source>
</evidence>
<dbReference type="Gene3D" id="1.10.8.280">
    <property type="entry name" value="ABC transporter ATPase domain-like"/>
    <property type="match status" value="1"/>
</dbReference>
<dbReference type="InterPro" id="IPR041552">
    <property type="entry name" value="UvrA_DNA-bd"/>
</dbReference>
<dbReference type="InterPro" id="IPR013815">
    <property type="entry name" value="ATP_grasp_subdomain_1"/>
</dbReference>
<keyword evidence="5" id="KW-0547">Nucleotide-binding</keyword>